<organism evidence="1 2">
    <name type="scientific">Eumeta variegata</name>
    <name type="common">Bagworm moth</name>
    <name type="synonym">Eumeta japonica</name>
    <dbReference type="NCBI Taxonomy" id="151549"/>
    <lineage>
        <taxon>Eukaryota</taxon>
        <taxon>Metazoa</taxon>
        <taxon>Ecdysozoa</taxon>
        <taxon>Arthropoda</taxon>
        <taxon>Hexapoda</taxon>
        <taxon>Insecta</taxon>
        <taxon>Pterygota</taxon>
        <taxon>Neoptera</taxon>
        <taxon>Endopterygota</taxon>
        <taxon>Lepidoptera</taxon>
        <taxon>Glossata</taxon>
        <taxon>Ditrysia</taxon>
        <taxon>Tineoidea</taxon>
        <taxon>Psychidae</taxon>
        <taxon>Oiketicinae</taxon>
        <taxon>Eumeta</taxon>
    </lineage>
</organism>
<evidence type="ECO:0000313" key="2">
    <source>
        <dbReference type="Proteomes" id="UP000299102"/>
    </source>
</evidence>
<proteinExistence type="predicted"/>
<comment type="caution">
    <text evidence="1">The sequence shown here is derived from an EMBL/GenBank/DDBJ whole genome shotgun (WGS) entry which is preliminary data.</text>
</comment>
<accession>A0A4C1ZNJ9</accession>
<sequence>MRNRNLKALTREGPIGTTSRIGYKCAKAPLVGYKCAKNSDSQTEFPYTRETRQWSRREVDASQAERLDRSYLSVVSRSRSHARLRWNATMSHSFSSVQPALIGL</sequence>
<name>A0A4C1ZNJ9_EUMVA</name>
<dbReference type="EMBL" id="BGZK01001947">
    <property type="protein sequence ID" value="GBP88644.1"/>
    <property type="molecule type" value="Genomic_DNA"/>
</dbReference>
<keyword evidence="2" id="KW-1185">Reference proteome</keyword>
<protein>
    <submittedName>
        <fullName evidence="1">Uncharacterized protein</fullName>
    </submittedName>
</protein>
<reference evidence="1 2" key="1">
    <citation type="journal article" date="2019" name="Commun. Biol.">
        <title>The bagworm genome reveals a unique fibroin gene that provides high tensile strength.</title>
        <authorList>
            <person name="Kono N."/>
            <person name="Nakamura H."/>
            <person name="Ohtoshi R."/>
            <person name="Tomita M."/>
            <person name="Numata K."/>
            <person name="Arakawa K."/>
        </authorList>
    </citation>
    <scope>NUCLEOTIDE SEQUENCE [LARGE SCALE GENOMIC DNA]</scope>
</reference>
<evidence type="ECO:0000313" key="1">
    <source>
        <dbReference type="EMBL" id="GBP88644.1"/>
    </source>
</evidence>
<gene>
    <name evidence="1" type="ORF">EVAR_103889_1</name>
</gene>
<dbReference type="Proteomes" id="UP000299102">
    <property type="component" value="Unassembled WGS sequence"/>
</dbReference>
<dbReference type="AlphaFoldDB" id="A0A4C1ZNJ9"/>